<dbReference type="InterPro" id="IPR050493">
    <property type="entry name" value="FAD-dep_Monooxygenase_BioMet"/>
</dbReference>
<dbReference type="GO" id="GO:0004497">
    <property type="term" value="F:monooxygenase activity"/>
    <property type="evidence" value="ECO:0007669"/>
    <property type="project" value="UniProtKB-KW"/>
</dbReference>
<dbReference type="EMBL" id="PTQR01000129">
    <property type="protein sequence ID" value="TKX18297.1"/>
    <property type="molecule type" value="Genomic_DNA"/>
</dbReference>
<dbReference type="InterPro" id="IPR036188">
    <property type="entry name" value="FAD/NAD-bd_sf"/>
</dbReference>
<keyword evidence="4" id="KW-0560">Oxidoreductase</keyword>
<dbReference type="GO" id="GO:0071949">
    <property type="term" value="F:FAD binding"/>
    <property type="evidence" value="ECO:0007669"/>
    <property type="project" value="InterPro"/>
</dbReference>
<dbReference type="PANTHER" id="PTHR13789">
    <property type="entry name" value="MONOOXYGENASE"/>
    <property type="match status" value="1"/>
</dbReference>
<dbReference type="PANTHER" id="PTHR13789:SF314">
    <property type="entry name" value="FAD-BINDING DOMAIN-CONTAINING PROTEIN"/>
    <property type="match status" value="1"/>
</dbReference>
<organism evidence="7 8">
    <name type="scientific">Elsinoe australis</name>
    <dbReference type="NCBI Taxonomy" id="40998"/>
    <lineage>
        <taxon>Eukaryota</taxon>
        <taxon>Fungi</taxon>
        <taxon>Dikarya</taxon>
        <taxon>Ascomycota</taxon>
        <taxon>Pezizomycotina</taxon>
        <taxon>Dothideomycetes</taxon>
        <taxon>Dothideomycetidae</taxon>
        <taxon>Myriangiales</taxon>
        <taxon>Elsinoaceae</taxon>
        <taxon>Elsinoe</taxon>
    </lineage>
</organism>
<gene>
    <name evidence="7" type="ORF">C1H76_9565</name>
</gene>
<keyword evidence="3" id="KW-0274">FAD</keyword>
<comment type="similarity">
    <text evidence="1">Belongs to the paxM FAD-dependent monooxygenase family.</text>
</comment>
<feature type="domain" description="FAD-binding" evidence="6">
    <location>
        <begin position="159"/>
        <end position="371"/>
    </location>
</feature>
<dbReference type="Gene3D" id="3.50.50.60">
    <property type="entry name" value="FAD/NAD(P)-binding domain"/>
    <property type="match status" value="1"/>
</dbReference>
<comment type="caution">
    <text evidence="7">The sequence shown here is derived from an EMBL/GenBank/DDBJ whole genome shotgun (WGS) entry which is preliminary data.</text>
</comment>
<dbReference type="SUPFAM" id="SSF51905">
    <property type="entry name" value="FAD/NAD(P)-binding domain"/>
    <property type="match status" value="1"/>
</dbReference>
<evidence type="ECO:0000259" key="6">
    <source>
        <dbReference type="Pfam" id="PF01494"/>
    </source>
</evidence>
<evidence type="ECO:0000313" key="7">
    <source>
        <dbReference type="EMBL" id="TKX18297.1"/>
    </source>
</evidence>
<dbReference type="Pfam" id="PF01494">
    <property type="entry name" value="FAD_binding_3"/>
    <property type="match status" value="1"/>
</dbReference>
<dbReference type="PRINTS" id="PR00420">
    <property type="entry name" value="RNGMNOXGNASE"/>
</dbReference>
<evidence type="ECO:0000256" key="5">
    <source>
        <dbReference type="ARBA" id="ARBA00023033"/>
    </source>
</evidence>
<reference evidence="7 8" key="1">
    <citation type="submission" date="2018-02" db="EMBL/GenBank/DDBJ databases">
        <title>Draft genome sequences of Elsinoe sp., causing black scab on jojoba.</title>
        <authorList>
            <person name="Stodart B."/>
            <person name="Jeffress S."/>
            <person name="Ash G."/>
            <person name="Arun Chinnappa K."/>
        </authorList>
    </citation>
    <scope>NUCLEOTIDE SEQUENCE [LARGE SCALE GENOMIC DNA]</scope>
    <source>
        <strain evidence="7 8">Hillstone_2</strain>
    </source>
</reference>
<dbReference type="AlphaFoldDB" id="A0A4U7ATI0"/>
<evidence type="ECO:0000256" key="1">
    <source>
        <dbReference type="ARBA" id="ARBA00007992"/>
    </source>
</evidence>
<dbReference type="InterPro" id="IPR002938">
    <property type="entry name" value="FAD-bd"/>
</dbReference>
<sequence length="425" mass="46748">MTHEAATPRLSVLICGGGIAGLAAALLLREDHEVTVLESSTSGEEVGAAVTFSINASRLLKTSFARAGFDKDKARYVEAEKASLLELQELHCHNLSVLHEMDMSFITGKYGEPWWYFARRDVHAELKRAALSPEGLGRVPVLRTGVRVDQVDLGAGQVRTTDGETFSGDVIIGADGIRTASGTSVFGLLKTVAHGLSAYRWMIPTAKLRADPETAIFVDCAKIFIIIGPDRRIIAYPCSNWDSMNFVGIFPDDSERRMQWDDTASVESILETFQDFHPTILKALSMADGTGVWQLRDRDPLDRLVKDSFALIGDAAHPMGPHQGQGACQALEDAEALRVVMKGATPAEVKDRLQVFNELRVQRVAQVVRNTRAAAPIPNATKIKSANEYSDYYWSYKVTEDATRLMNEHGYSMRVKCSSTGEIQL</sequence>
<evidence type="ECO:0000313" key="8">
    <source>
        <dbReference type="Proteomes" id="UP000308133"/>
    </source>
</evidence>
<evidence type="ECO:0000256" key="3">
    <source>
        <dbReference type="ARBA" id="ARBA00022827"/>
    </source>
</evidence>
<evidence type="ECO:0000256" key="2">
    <source>
        <dbReference type="ARBA" id="ARBA00022630"/>
    </source>
</evidence>
<dbReference type="SUPFAM" id="SSF54373">
    <property type="entry name" value="FAD-linked reductases, C-terminal domain"/>
    <property type="match status" value="1"/>
</dbReference>
<proteinExistence type="inferred from homology"/>
<name>A0A4U7ATI0_9PEZI</name>
<dbReference type="Proteomes" id="UP000308133">
    <property type="component" value="Unassembled WGS sequence"/>
</dbReference>
<keyword evidence="5" id="KW-0503">Monooxygenase</keyword>
<accession>A0A4U7ATI0</accession>
<protein>
    <submittedName>
        <fullName evidence="7">FAD-binding domain-containing protein 54</fullName>
    </submittedName>
</protein>
<evidence type="ECO:0000256" key="4">
    <source>
        <dbReference type="ARBA" id="ARBA00023002"/>
    </source>
</evidence>
<keyword evidence="2" id="KW-0285">Flavoprotein</keyword>